<dbReference type="KEGG" id="samy:DB32_004003"/>
<feature type="signal peptide" evidence="1">
    <location>
        <begin position="1"/>
        <end position="20"/>
    </location>
</feature>
<evidence type="ECO:0000256" key="1">
    <source>
        <dbReference type="SAM" id="SignalP"/>
    </source>
</evidence>
<dbReference type="Proteomes" id="UP000034883">
    <property type="component" value="Chromosome"/>
</dbReference>
<dbReference type="AlphaFoldDB" id="A0A0F6SFF5"/>
<evidence type="ECO:0000313" key="3">
    <source>
        <dbReference type="Proteomes" id="UP000034883"/>
    </source>
</evidence>
<accession>A0A0F6SFF5</accession>
<reference evidence="2 3" key="1">
    <citation type="submission" date="2015-03" db="EMBL/GenBank/DDBJ databases">
        <title>Genome assembly of Sandaracinus amylolyticus DSM 53668.</title>
        <authorList>
            <person name="Sharma G."/>
            <person name="Subramanian S."/>
        </authorList>
    </citation>
    <scope>NUCLEOTIDE SEQUENCE [LARGE SCALE GENOMIC DNA]</scope>
    <source>
        <strain evidence="2 3">DSM 53668</strain>
    </source>
</reference>
<name>A0A0F6SFF5_9BACT</name>
<gene>
    <name evidence="2" type="ORF">DB32_004003</name>
</gene>
<dbReference type="STRING" id="927083.DB32_004003"/>
<evidence type="ECO:0000313" key="2">
    <source>
        <dbReference type="EMBL" id="AKF06854.1"/>
    </source>
</evidence>
<sequence length="118" mass="12460">MLFVSAMRAWAIAMALCACGTPCQDAWIGENGCPSECYVLSARAVDVARACTVEEEVSICARADQEPVLEPTCVVDEETGARWWAASGVSLGRGWRACTDEEAGEVGAHQACEVDSGS</sequence>
<keyword evidence="1" id="KW-0732">Signal</keyword>
<feature type="chain" id="PRO_5002509988" description="Lipoprotein" evidence="1">
    <location>
        <begin position="21"/>
        <end position="118"/>
    </location>
</feature>
<evidence type="ECO:0008006" key="4">
    <source>
        <dbReference type="Google" id="ProtNLM"/>
    </source>
</evidence>
<dbReference type="EMBL" id="CP011125">
    <property type="protein sequence ID" value="AKF06854.1"/>
    <property type="molecule type" value="Genomic_DNA"/>
</dbReference>
<protein>
    <recommendedName>
        <fullName evidence="4">Lipoprotein</fullName>
    </recommendedName>
</protein>
<organism evidence="2 3">
    <name type="scientific">Sandaracinus amylolyticus</name>
    <dbReference type="NCBI Taxonomy" id="927083"/>
    <lineage>
        <taxon>Bacteria</taxon>
        <taxon>Pseudomonadati</taxon>
        <taxon>Myxococcota</taxon>
        <taxon>Polyangia</taxon>
        <taxon>Polyangiales</taxon>
        <taxon>Sandaracinaceae</taxon>
        <taxon>Sandaracinus</taxon>
    </lineage>
</organism>
<keyword evidence="3" id="KW-1185">Reference proteome</keyword>
<proteinExistence type="predicted"/>